<sequence>MQNLAEWLLLIHLLPAKPDYLRVKIWRRLQGLGAVAIKNSVYVLPAGERSREDLQWLQKEIEALGGEASICEARFVDGVSDAQIRELFNAARDADYAQLIEQLREPSTGAPADESTIDEPRQRLRKARKRFEQIVALDYFGASGRGACAALLAEREAALRPQPIAARAASAHGYRSRTWVTRPDVGIDRIASAWLIQRHIDAEARFVFAAEQDPPVDGQLRFDTTQGEFTHVADRCTFEVLLDRFGLDDPALAMIGRIVHDLDFKDGKFGEDEAPGVARLIDGLRRMQPDDVARISAAGAVFDALLASFQPPLS</sequence>
<dbReference type="InterPro" id="IPR046858">
    <property type="entry name" value="ChrB_N"/>
</dbReference>
<evidence type="ECO:0000313" key="4">
    <source>
        <dbReference type="Proteomes" id="UP000199758"/>
    </source>
</evidence>
<evidence type="ECO:0000259" key="2">
    <source>
        <dbReference type="Pfam" id="PF20229"/>
    </source>
</evidence>
<dbReference type="Pfam" id="PF09828">
    <property type="entry name" value="ChrB_C"/>
    <property type="match status" value="1"/>
</dbReference>
<dbReference type="InterPro" id="IPR018634">
    <property type="entry name" value="ChrB_C"/>
</dbReference>
<gene>
    <name evidence="3" type="ORF">SAMN04488068_2273</name>
</gene>
<reference evidence="3 4" key="1">
    <citation type="submission" date="2016-11" db="EMBL/GenBank/DDBJ databases">
        <authorList>
            <person name="Jaros S."/>
            <person name="Januszkiewicz K."/>
            <person name="Wedrychowicz H."/>
        </authorList>
    </citation>
    <scope>NUCLEOTIDE SEQUENCE [LARGE SCALE GENOMIC DNA]</scope>
    <source>
        <strain evidence="3 4">CGMCC 1.7049</strain>
    </source>
</reference>
<dbReference type="AlphaFoldDB" id="A0A1M5PRQ1"/>
<feature type="domain" description="ChrB C-terminal" evidence="1">
    <location>
        <begin position="179"/>
        <end position="308"/>
    </location>
</feature>
<evidence type="ECO:0000259" key="1">
    <source>
        <dbReference type="Pfam" id="PF09828"/>
    </source>
</evidence>
<organism evidence="3 4">
    <name type="scientific">Hydrocarboniphaga daqingensis</name>
    <dbReference type="NCBI Taxonomy" id="490188"/>
    <lineage>
        <taxon>Bacteria</taxon>
        <taxon>Pseudomonadati</taxon>
        <taxon>Pseudomonadota</taxon>
        <taxon>Gammaproteobacteria</taxon>
        <taxon>Nevskiales</taxon>
        <taxon>Nevskiaceae</taxon>
        <taxon>Hydrocarboniphaga</taxon>
    </lineage>
</organism>
<dbReference type="Pfam" id="PF20229">
    <property type="entry name" value="ChrB_N"/>
    <property type="match status" value="1"/>
</dbReference>
<protein>
    <recommendedName>
        <fullName evidence="5">ChrB protein</fullName>
    </recommendedName>
</protein>
<accession>A0A1M5PRQ1</accession>
<name>A0A1M5PRQ1_9GAMM</name>
<dbReference type="Proteomes" id="UP000199758">
    <property type="component" value="Unassembled WGS sequence"/>
</dbReference>
<keyword evidence="4" id="KW-1185">Reference proteome</keyword>
<feature type="domain" description="ChrB N-terminal" evidence="2">
    <location>
        <begin position="22"/>
        <end position="156"/>
    </location>
</feature>
<dbReference type="EMBL" id="FQWZ01000005">
    <property type="protein sequence ID" value="SHH04464.1"/>
    <property type="molecule type" value="Genomic_DNA"/>
</dbReference>
<evidence type="ECO:0000313" key="3">
    <source>
        <dbReference type="EMBL" id="SHH04464.1"/>
    </source>
</evidence>
<dbReference type="STRING" id="490188.SAMN04488068_2273"/>
<dbReference type="RefSeq" id="WP_072897654.1">
    <property type="nucleotide sequence ID" value="NZ_FQWZ01000005.1"/>
</dbReference>
<evidence type="ECO:0008006" key="5">
    <source>
        <dbReference type="Google" id="ProtNLM"/>
    </source>
</evidence>
<proteinExistence type="predicted"/>